<reference evidence="2" key="1">
    <citation type="submission" date="2021-04" db="EMBL/GenBank/DDBJ databases">
        <title>Pseudonocardia sp. nov., isolated from sandy soil of mangrove forest.</title>
        <authorList>
            <person name="Zan Z."/>
            <person name="Huang R."/>
            <person name="Liu W."/>
        </authorList>
    </citation>
    <scope>NUCLEOTIDE SEQUENCE</scope>
    <source>
        <strain evidence="2">S2-4</strain>
    </source>
</reference>
<gene>
    <name evidence="2" type="ORF">KDL28_13600</name>
</gene>
<sequence>MNPWILLAVLVLIALAAPRYGVDSRWPPPGEMRPPRRGPTPRSDLAALARSVRRRFGRSATPTPSTPLRETGAVG</sequence>
<evidence type="ECO:0000313" key="3">
    <source>
        <dbReference type="Proteomes" id="UP001165283"/>
    </source>
</evidence>
<accession>A0ABT0ZZU6</accession>
<proteinExistence type="predicted"/>
<comment type="caution">
    <text evidence="2">The sequence shown here is derived from an EMBL/GenBank/DDBJ whole genome shotgun (WGS) entry which is preliminary data.</text>
</comment>
<organism evidence="2 3">
    <name type="scientific">Pseudonocardia humida</name>
    <dbReference type="NCBI Taxonomy" id="2800819"/>
    <lineage>
        <taxon>Bacteria</taxon>
        <taxon>Bacillati</taxon>
        <taxon>Actinomycetota</taxon>
        <taxon>Actinomycetes</taxon>
        <taxon>Pseudonocardiales</taxon>
        <taxon>Pseudonocardiaceae</taxon>
        <taxon>Pseudonocardia</taxon>
    </lineage>
</organism>
<feature type="region of interest" description="Disordered" evidence="1">
    <location>
        <begin position="52"/>
        <end position="75"/>
    </location>
</feature>
<feature type="region of interest" description="Disordered" evidence="1">
    <location>
        <begin position="24"/>
        <end position="43"/>
    </location>
</feature>
<evidence type="ECO:0000256" key="1">
    <source>
        <dbReference type="SAM" id="MobiDB-lite"/>
    </source>
</evidence>
<evidence type="ECO:0000313" key="2">
    <source>
        <dbReference type="EMBL" id="MCO1656089.1"/>
    </source>
</evidence>
<dbReference type="EMBL" id="JAGSOV010000028">
    <property type="protein sequence ID" value="MCO1656089.1"/>
    <property type="molecule type" value="Genomic_DNA"/>
</dbReference>
<protein>
    <submittedName>
        <fullName evidence="2">Uncharacterized protein</fullName>
    </submittedName>
</protein>
<keyword evidence="3" id="KW-1185">Reference proteome</keyword>
<name>A0ABT0ZZU6_9PSEU</name>
<dbReference type="Proteomes" id="UP001165283">
    <property type="component" value="Unassembled WGS sequence"/>
</dbReference>
<dbReference type="RefSeq" id="WP_252438474.1">
    <property type="nucleotide sequence ID" value="NZ_JAGSOV010000028.1"/>
</dbReference>